<evidence type="ECO:0000256" key="6">
    <source>
        <dbReference type="ARBA" id="ARBA00023034"/>
    </source>
</evidence>
<dbReference type="EMBL" id="AMQN01021778">
    <property type="status" value="NOT_ANNOTATED_CDS"/>
    <property type="molecule type" value="Genomic_DNA"/>
</dbReference>
<reference evidence="10 12" key="2">
    <citation type="journal article" date="2013" name="Nature">
        <title>Insights into bilaterian evolution from three spiralian genomes.</title>
        <authorList>
            <person name="Simakov O."/>
            <person name="Marletaz F."/>
            <person name="Cho S.J."/>
            <person name="Edsinger-Gonzales E."/>
            <person name="Havlak P."/>
            <person name="Hellsten U."/>
            <person name="Kuo D.H."/>
            <person name="Larsson T."/>
            <person name="Lv J."/>
            <person name="Arendt D."/>
            <person name="Savage R."/>
            <person name="Osoegawa K."/>
            <person name="de Jong P."/>
            <person name="Grimwood J."/>
            <person name="Chapman J.A."/>
            <person name="Shapiro H."/>
            <person name="Aerts A."/>
            <person name="Otillar R.P."/>
            <person name="Terry A.Y."/>
            <person name="Boore J.L."/>
            <person name="Grigoriev I.V."/>
            <person name="Lindberg D.R."/>
            <person name="Seaver E.C."/>
            <person name="Weisblat D.A."/>
            <person name="Putnam N.H."/>
            <person name="Rokhsar D.S."/>
        </authorList>
    </citation>
    <scope>NUCLEOTIDE SEQUENCE</scope>
    <source>
        <strain evidence="10 12">I ESC-2004</strain>
    </source>
</reference>
<proteinExistence type="inferred from homology"/>
<dbReference type="InterPro" id="IPR018011">
    <property type="entry name" value="Carb_sulfotrans_8-10"/>
</dbReference>
<evidence type="ECO:0000256" key="2">
    <source>
        <dbReference type="ARBA" id="ARBA00006339"/>
    </source>
</evidence>
<dbReference type="Proteomes" id="UP000014760">
    <property type="component" value="Unassembled WGS sequence"/>
</dbReference>
<dbReference type="GO" id="GO:0008146">
    <property type="term" value="F:sulfotransferase activity"/>
    <property type="evidence" value="ECO:0007669"/>
    <property type="project" value="InterPro"/>
</dbReference>
<evidence type="ECO:0000256" key="8">
    <source>
        <dbReference type="ARBA" id="ARBA00023180"/>
    </source>
</evidence>
<accession>R7UQE5</accession>
<comment type="similarity">
    <text evidence="2 9">Belongs to the sulfotransferase 2 family.</text>
</comment>
<evidence type="ECO:0000313" key="12">
    <source>
        <dbReference type="Proteomes" id="UP000014760"/>
    </source>
</evidence>
<protein>
    <recommendedName>
        <fullName evidence="9">Carbohydrate sulfotransferase</fullName>
        <ecNumber evidence="9">2.8.2.-</ecNumber>
    </recommendedName>
</protein>
<keyword evidence="9" id="KW-0735">Signal-anchor</keyword>
<dbReference type="HOGENOM" id="CLU_2225681_0_0_1"/>
<dbReference type="Pfam" id="PF03567">
    <property type="entry name" value="Sulfotransfer_2"/>
    <property type="match status" value="1"/>
</dbReference>
<evidence type="ECO:0000313" key="10">
    <source>
        <dbReference type="EMBL" id="ELU08415.1"/>
    </source>
</evidence>
<name>R7UQE5_CAPTE</name>
<dbReference type="OrthoDB" id="6117100at2759"/>
<keyword evidence="8 9" id="KW-0325">Glycoprotein</keyword>
<comment type="subcellular location">
    <subcellularLocation>
        <location evidence="1 9">Golgi apparatus membrane</location>
        <topology evidence="1 9">Single-pass type II membrane protein</topology>
    </subcellularLocation>
</comment>
<dbReference type="EC" id="2.8.2.-" evidence="9"/>
<dbReference type="PANTHER" id="PTHR12137">
    <property type="entry name" value="CARBOHYDRATE SULFOTRANSFERASE"/>
    <property type="match status" value="1"/>
</dbReference>
<evidence type="ECO:0000256" key="5">
    <source>
        <dbReference type="ARBA" id="ARBA00022989"/>
    </source>
</evidence>
<evidence type="ECO:0000256" key="1">
    <source>
        <dbReference type="ARBA" id="ARBA00004323"/>
    </source>
</evidence>
<evidence type="ECO:0000256" key="9">
    <source>
        <dbReference type="RuleBase" id="RU364020"/>
    </source>
</evidence>
<dbReference type="PANTHER" id="PTHR12137:SF54">
    <property type="entry name" value="CARBOHYDRATE SULFOTRANSFERASE"/>
    <property type="match status" value="1"/>
</dbReference>
<evidence type="ECO:0000256" key="4">
    <source>
        <dbReference type="ARBA" id="ARBA00022692"/>
    </source>
</evidence>
<keyword evidence="5" id="KW-1133">Transmembrane helix</keyword>
<dbReference type="GO" id="GO:0000139">
    <property type="term" value="C:Golgi membrane"/>
    <property type="evidence" value="ECO:0007669"/>
    <property type="project" value="UniProtKB-SubCell"/>
</dbReference>
<keyword evidence="6 9" id="KW-0333">Golgi apparatus</keyword>
<reference evidence="12" key="1">
    <citation type="submission" date="2012-12" db="EMBL/GenBank/DDBJ databases">
        <authorList>
            <person name="Hellsten U."/>
            <person name="Grimwood J."/>
            <person name="Chapman J.A."/>
            <person name="Shapiro H."/>
            <person name="Aerts A."/>
            <person name="Otillar R.P."/>
            <person name="Terry A.Y."/>
            <person name="Boore J.L."/>
            <person name="Simakov O."/>
            <person name="Marletaz F."/>
            <person name="Cho S.-J."/>
            <person name="Edsinger-Gonzales E."/>
            <person name="Havlak P."/>
            <person name="Kuo D.-H."/>
            <person name="Larsson T."/>
            <person name="Lv J."/>
            <person name="Arendt D."/>
            <person name="Savage R."/>
            <person name="Osoegawa K."/>
            <person name="de Jong P."/>
            <person name="Lindberg D.R."/>
            <person name="Seaver E.C."/>
            <person name="Weisblat D.A."/>
            <person name="Putnam N.H."/>
            <person name="Grigoriev I.V."/>
            <person name="Rokhsar D.S."/>
        </authorList>
    </citation>
    <scope>NUCLEOTIDE SEQUENCE</scope>
    <source>
        <strain evidence="12">I ESC-2004</strain>
    </source>
</reference>
<dbReference type="GO" id="GO:0016051">
    <property type="term" value="P:carbohydrate biosynthetic process"/>
    <property type="evidence" value="ECO:0007669"/>
    <property type="project" value="InterPro"/>
</dbReference>
<reference evidence="11" key="3">
    <citation type="submission" date="2015-06" db="UniProtKB">
        <authorList>
            <consortium name="EnsemblMetazoa"/>
        </authorList>
    </citation>
    <scope>IDENTIFICATION</scope>
</reference>
<dbReference type="AlphaFoldDB" id="R7UQE5"/>
<keyword evidence="12" id="KW-1185">Reference proteome</keyword>
<keyword evidence="7" id="KW-0472">Membrane</keyword>
<organism evidence="10">
    <name type="scientific">Capitella teleta</name>
    <name type="common">Polychaete worm</name>
    <dbReference type="NCBI Taxonomy" id="283909"/>
    <lineage>
        <taxon>Eukaryota</taxon>
        <taxon>Metazoa</taxon>
        <taxon>Spiralia</taxon>
        <taxon>Lophotrochozoa</taxon>
        <taxon>Annelida</taxon>
        <taxon>Polychaeta</taxon>
        <taxon>Sedentaria</taxon>
        <taxon>Scolecida</taxon>
        <taxon>Capitellidae</taxon>
        <taxon>Capitella</taxon>
    </lineage>
</organism>
<evidence type="ECO:0000256" key="7">
    <source>
        <dbReference type="ARBA" id="ARBA00023136"/>
    </source>
</evidence>
<evidence type="ECO:0000256" key="3">
    <source>
        <dbReference type="ARBA" id="ARBA00022679"/>
    </source>
</evidence>
<dbReference type="InterPro" id="IPR005331">
    <property type="entry name" value="Sulfotransferase"/>
</dbReference>
<keyword evidence="3 9" id="KW-0808">Transferase</keyword>
<keyword evidence="9" id="KW-0119">Carbohydrate metabolism</keyword>
<dbReference type="EMBL" id="KB299116">
    <property type="protein sequence ID" value="ELU08415.1"/>
    <property type="molecule type" value="Genomic_DNA"/>
</dbReference>
<keyword evidence="4" id="KW-0812">Transmembrane</keyword>
<sequence length="106" mass="12184">MERGARPDDINIDYSGIDGISVKAAKVAEKTPILGEFAKFIVHVNQNGGSGKKEHWRPNNRMCHPLNVSYDFIIKLETLEDNSKHLMKNLKMEHSRFPLLNVRRKK</sequence>
<evidence type="ECO:0000313" key="11">
    <source>
        <dbReference type="EnsemblMetazoa" id="CapteP190916"/>
    </source>
</evidence>
<gene>
    <name evidence="10" type="ORF">CAPTEDRAFT_190916</name>
</gene>
<dbReference type="EnsemblMetazoa" id="CapteT190916">
    <property type="protein sequence ID" value="CapteP190916"/>
    <property type="gene ID" value="CapteG190916"/>
</dbReference>